<dbReference type="SUPFAM" id="SSF53448">
    <property type="entry name" value="Nucleotide-diphospho-sugar transferases"/>
    <property type="match status" value="1"/>
</dbReference>
<proteinExistence type="predicted"/>
<dbReference type="InterPro" id="IPR001173">
    <property type="entry name" value="Glyco_trans_2-like"/>
</dbReference>
<keyword evidence="3" id="KW-1185">Reference proteome</keyword>
<dbReference type="Pfam" id="PF00535">
    <property type="entry name" value="Glycos_transf_2"/>
    <property type="match status" value="1"/>
</dbReference>
<dbReference type="InterPro" id="IPR050256">
    <property type="entry name" value="Glycosyltransferase_2"/>
</dbReference>
<feature type="domain" description="Glycosyltransferase 2-like" evidence="1">
    <location>
        <begin position="12"/>
        <end position="139"/>
    </location>
</feature>
<gene>
    <name evidence="2" type="ORF">SAMN05216289_10570</name>
</gene>
<evidence type="ECO:0000313" key="2">
    <source>
        <dbReference type="EMBL" id="SFN13655.1"/>
    </source>
</evidence>
<sequence>MTSLSTADCLAVIPARDEVATVGSVVAGVSRTLGCRVLVVDDASTDGTSVAARAAGAEVLMLPIGLGAWGASQAGIRFAARNGFKAVLSLDADGQHPAESLPLLFDELARSGANVVIGTCIERLSLPKRLAWQYLRLLTGLRLRDFTSGLRLYDETAMKTLAAPEASLLDYQDVGVLMLLAGKGIRIVETPTPMRERTDGHSRVFASWAVVARYMFNTTILCISRLDLGSRRPAVATHGTER</sequence>
<evidence type="ECO:0000313" key="3">
    <source>
        <dbReference type="Proteomes" id="UP000198575"/>
    </source>
</evidence>
<dbReference type="PANTHER" id="PTHR48090">
    <property type="entry name" value="UNDECAPRENYL-PHOSPHATE 4-DEOXY-4-FORMAMIDO-L-ARABINOSE TRANSFERASE-RELATED"/>
    <property type="match status" value="1"/>
</dbReference>
<name>A0A1I4WJN2_9GAMM</name>
<dbReference type="Proteomes" id="UP000198575">
    <property type="component" value="Unassembled WGS sequence"/>
</dbReference>
<dbReference type="EMBL" id="FOVF01000005">
    <property type="protein sequence ID" value="SFN13655.1"/>
    <property type="molecule type" value="Genomic_DNA"/>
</dbReference>
<dbReference type="CDD" id="cd04179">
    <property type="entry name" value="DPM_DPG-synthase_like"/>
    <property type="match status" value="1"/>
</dbReference>
<dbReference type="InterPro" id="IPR029044">
    <property type="entry name" value="Nucleotide-diphossugar_trans"/>
</dbReference>
<dbReference type="AlphaFoldDB" id="A0A1I4WJN2"/>
<organism evidence="2 3">
    <name type="scientific">Dokdonella immobilis</name>
    <dbReference type="NCBI Taxonomy" id="578942"/>
    <lineage>
        <taxon>Bacteria</taxon>
        <taxon>Pseudomonadati</taxon>
        <taxon>Pseudomonadota</taxon>
        <taxon>Gammaproteobacteria</taxon>
        <taxon>Lysobacterales</taxon>
        <taxon>Rhodanobacteraceae</taxon>
        <taxon>Dokdonella</taxon>
    </lineage>
</organism>
<dbReference type="Gene3D" id="3.90.550.10">
    <property type="entry name" value="Spore Coat Polysaccharide Biosynthesis Protein SpsA, Chain A"/>
    <property type="match status" value="1"/>
</dbReference>
<accession>A0A1I4WJN2</accession>
<evidence type="ECO:0000259" key="1">
    <source>
        <dbReference type="Pfam" id="PF00535"/>
    </source>
</evidence>
<dbReference type="STRING" id="578942.SAMN05216289_10570"/>
<reference evidence="2 3" key="1">
    <citation type="submission" date="2016-10" db="EMBL/GenBank/DDBJ databases">
        <authorList>
            <person name="de Groot N.N."/>
        </authorList>
    </citation>
    <scope>NUCLEOTIDE SEQUENCE [LARGE SCALE GENOMIC DNA]</scope>
    <source>
        <strain evidence="2 3">CGMCC 1.7659</strain>
    </source>
</reference>
<dbReference type="PANTHER" id="PTHR48090:SF7">
    <property type="entry name" value="RFBJ PROTEIN"/>
    <property type="match status" value="1"/>
</dbReference>
<protein>
    <recommendedName>
        <fullName evidence="1">Glycosyltransferase 2-like domain-containing protein</fullName>
    </recommendedName>
</protein>